<organism evidence="5 6">
    <name type="scientific">Paenibacillus catalpae</name>
    <dbReference type="NCBI Taxonomy" id="1045775"/>
    <lineage>
        <taxon>Bacteria</taxon>
        <taxon>Bacillati</taxon>
        <taxon>Bacillota</taxon>
        <taxon>Bacilli</taxon>
        <taxon>Bacillales</taxon>
        <taxon>Paenibacillaceae</taxon>
        <taxon>Paenibacillus</taxon>
    </lineage>
</organism>
<sequence>MRMSARKGPSNSFKKLGSNSTQFSALSRLECLNRLRNINGVLSVDWSNRLSANRSCHVVLFHFRFPKEACASYEQQYVLHSIAESLHIRISERFNDTDTFQIETDSIVTVFYGTTRDKIASFMHTLKPVLKWENIRCQVIIAVGTQPVRYNELGAAYQQVQEMAKQANLTEETQVIDKLKTTPPLLLSPKHEQALSSFLQSGNPEGAMQMVSQLIDHFVKSKAAIQAYRHLANLTAAKVWVKLEPLHLEAEEAETVYSIIKQLYECGTIQDYLNTFAELFEHVAAFIKDAQQHQDPIASLVMDILNTRYSQDLSLAYLSQLLTMSPAYLSVFIKEKTGANFSDHLNEIRIRKAKELLVVTEMSIQDISMQVGYANITSFNRMFKKQIGISPGEYRKQQISQIHKVK</sequence>
<evidence type="ECO:0000313" key="6">
    <source>
        <dbReference type="Proteomes" id="UP000198855"/>
    </source>
</evidence>
<dbReference type="SMART" id="SM00342">
    <property type="entry name" value="HTH_ARAC"/>
    <property type="match status" value="1"/>
</dbReference>
<dbReference type="Pfam" id="PF12833">
    <property type="entry name" value="HTH_18"/>
    <property type="match status" value="1"/>
</dbReference>
<protein>
    <submittedName>
        <fullName evidence="5">Helix-turn-helix domain-containing protein</fullName>
    </submittedName>
</protein>
<dbReference type="InterPro" id="IPR009057">
    <property type="entry name" value="Homeodomain-like_sf"/>
</dbReference>
<evidence type="ECO:0000256" key="2">
    <source>
        <dbReference type="ARBA" id="ARBA00023125"/>
    </source>
</evidence>
<reference evidence="6" key="1">
    <citation type="submission" date="2016-10" db="EMBL/GenBank/DDBJ databases">
        <authorList>
            <person name="Varghese N."/>
            <person name="Submissions S."/>
        </authorList>
    </citation>
    <scope>NUCLEOTIDE SEQUENCE [LARGE SCALE GENOMIC DNA]</scope>
    <source>
        <strain evidence="6">CGMCC 1.10784</strain>
    </source>
</reference>
<dbReference type="PROSITE" id="PS01124">
    <property type="entry name" value="HTH_ARAC_FAMILY_2"/>
    <property type="match status" value="1"/>
</dbReference>
<dbReference type="Proteomes" id="UP000198855">
    <property type="component" value="Unassembled WGS sequence"/>
</dbReference>
<evidence type="ECO:0000313" key="5">
    <source>
        <dbReference type="EMBL" id="SFE51102.1"/>
    </source>
</evidence>
<evidence type="ECO:0000259" key="4">
    <source>
        <dbReference type="PROSITE" id="PS01124"/>
    </source>
</evidence>
<dbReference type="InterPro" id="IPR018060">
    <property type="entry name" value="HTH_AraC"/>
</dbReference>
<keyword evidence="6" id="KW-1185">Reference proteome</keyword>
<gene>
    <name evidence="5" type="ORF">SAMN05216378_3371</name>
</gene>
<dbReference type="PROSITE" id="PS00041">
    <property type="entry name" value="HTH_ARAC_FAMILY_1"/>
    <property type="match status" value="1"/>
</dbReference>
<dbReference type="PANTHER" id="PTHR43280:SF28">
    <property type="entry name" value="HTH-TYPE TRANSCRIPTIONAL ACTIVATOR RHAS"/>
    <property type="match status" value="1"/>
</dbReference>
<proteinExistence type="predicted"/>
<dbReference type="EMBL" id="FOMT01000003">
    <property type="protein sequence ID" value="SFE51102.1"/>
    <property type="molecule type" value="Genomic_DNA"/>
</dbReference>
<dbReference type="InterPro" id="IPR020449">
    <property type="entry name" value="Tscrpt_reg_AraC-type_HTH"/>
</dbReference>
<feature type="domain" description="HTH araC/xylS-type" evidence="4">
    <location>
        <begin position="299"/>
        <end position="397"/>
    </location>
</feature>
<dbReference type="GO" id="GO:0003700">
    <property type="term" value="F:DNA-binding transcription factor activity"/>
    <property type="evidence" value="ECO:0007669"/>
    <property type="project" value="InterPro"/>
</dbReference>
<evidence type="ECO:0000256" key="1">
    <source>
        <dbReference type="ARBA" id="ARBA00023015"/>
    </source>
</evidence>
<dbReference type="GO" id="GO:0043565">
    <property type="term" value="F:sequence-specific DNA binding"/>
    <property type="evidence" value="ECO:0007669"/>
    <property type="project" value="InterPro"/>
</dbReference>
<evidence type="ECO:0000256" key="3">
    <source>
        <dbReference type="ARBA" id="ARBA00023163"/>
    </source>
</evidence>
<dbReference type="PRINTS" id="PR00032">
    <property type="entry name" value="HTHARAC"/>
</dbReference>
<dbReference type="InterPro" id="IPR018062">
    <property type="entry name" value="HTH_AraC-typ_CS"/>
</dbReference>
<keyword evidence="2" id="KW-0238">DNA-binding</keyword>
<name>A0A1I2B4I3_9BACL</name>
<accession>A0A1I2B4I3</accession>
<dbReference type="OrthoDB" id="2647723at2"/>
<dbReference type="SUPFAM" id="SSF46689">
    <property type="entry name" value="Homeodomain-like"/>
    <property type="match status" value="1"/>
</dbReference>
<dbReference type="AlphaFoldDB" id="A0A1I2B4I3"/>
<dbReference type="STRING" id="1045775.SAMN05216378_3371"/>
<keyword evidence="3" id="KW-0804">Transcription</keyword>
<keyword evidence="1" id="KW-0805">Transcription regulation</keyword>
<dbReference type="Gene3D" id="1.10.10.60">
    <property type="entry name" value="Homeodomain-like"/>
    <property type="match status" value="2"/>
</dbReference>
<dbReference type="PANTHER" id="PTHR43280">
    <property type="entry name" value="ARAC-FAMILY TRANSCRIPTIONAL REGULATOR"/>
    <property type="match status" value="1"/>
</dbReference>